<organism evidence="2 3">
    <name type="scientific">Microbacterium limosum</name>
    <dbReference type="NCBI Taxonomy" id="3079935"/>
    <lineage>
        <taxon>Bacteria</taxon>
        <taxon>Bacillati</taxon>
        <taxon>Actinomycetota</taxon>
        <taxon>Actinomycetes</taxon>
        <taxon>Micrococcales</taxon>
        <taxon>Microbacteriaceae</taxon>
        <taxon>Microbacterium</taxon>
    </lineage>
</organism>
<gene>
    <name evidence="2" type="ORF">RYJ27_01920</name>
</gene>
<evidence type="ECO:0000256" key="1">
    <source>
        <dbReference type="SAM" id="Phobius"/>
    </source>
</evidence>
<accession>A0AAU0MHU1</accession>
<keyword evidence="3" id="KW-1185">Reference proteome</keyword>
<feature type="transmembrane region" description="Helical" evidence="1">
    <location>
        <begin position="117"/>
        <end position="134"/>
    </location>
</feature>
<dbReference type="AlphaFoldDB" id="A0AAU0MHU1"/>
<feature type="transmembrane region" description="Helical" evidence="1">
    <location>
        <begin position="178"/>
        <end position="199"/>
    </location>
</feature>
<feature type="transmembrane region" description="Helical" evidence="1">
    <location>
        <begin position="445"/>
        <end position="462"/>
    </location>
</feature>
<evidence type="ECO:0008006" key="4">
    <source>
        <dbReference type="Google" id="ProtNLM"/>
    </source>
</evidence>
<dbReference type="RefSeq" id="WP_330171107.1">
    <property type="nucleotide sequence ID" value="NZ_CP137080.1"/>
</dbReference>
<name>A0AAU0MHU1_9MICO</name>
<keyword evidence="1" id="KW-1133">Transmembrane helix</keyword>
<protein>
    <recommendedName>
        <fullName evidence="4">O-antigen/teichoic acid export membrane protein</fullName>
    </recommendedName>
</protein>
<evidence type="ECO:0000313" key="2">
    <source>
        <dbReference type="EMBL" id="WOQ70012.1"/>
    </source>
</evidence>
<feature type="transmembrane region" description="Helical" evidence="1">
    <location>
        <begin position="291"/>
        <end position="316"/>
    </location>
</feature>
<feature type="transmembrane region" description="Helical" evidence="1">
    <location>
        <begin position="251"/>
        <end position="270"/>
    </location>
</feature>
<feature type="transmembrane region" description="Helical" evidence="1">
    <location>
        <begin position="358"/>
        <end position="381"/>
    </location>
</feature>
<feature type="transmembrane region" description="Helical" evidence="1">
    <location>
        <begin position="146"/>
        <end position="166"/>
    </location>
</feature>
<feature type="transmembrane region" description="Helical" evidence="1">
    <location>
        <begin position="387"/>
        <end position="408"/>
    </location>
</feature>
<feature type="transmembrane region" description="Helical" evidence="1">
    <location>
        <begin position="420"/>
        <end position="439"/>
    </location>
</feature>
<evidence type="ECO:0000313" key="3">
    <source>
        <dbReference type="Proteomes" id="UP001329313"/>
    </source>
</evidence>
<proteinExistence type="predicted"/>
<keyword evidence="1" id="KW-0472">Membrane</keyword>
<dbReference type="KEGG" id="mliy:RYJ27_01920"/>
<feature type="transmembrane region" description="Helical" evidence="1">
    <location>
        <begin position="12"/>
        <end position="32"/>
    </location>
</feature>
<feature type="transmembrane region" description="Helical" evidence="1">
    <location>
        <begin position="78"/>
        <end position="105"/>
    </location>
</feature>
<reference evidence="2 3" key="1">
    <citation type="submission" date="2023-10" db="EMBL/GenBank/DDBJ databases">
        <title>Y20.</title>
        <authorList>
            <person name="Zhang G."/>
            <person name="Ding Y."/>
        </authorList>
    </citation>
    <scope>NUCLEOTIDE SEQUENCE [LARGE SCALE GENOMIC DNA]</scope>
    <source>
        <strain evidence="2 3">Y20</strain>
    </source>
</reference>
<feature type="transmembrane region" description="Helical" evidence="1">
    <location>
        <begin position="328"/>
        <end position="346"/>
    </location>
</feature>
<keyword evidence="1" id="KW-0812">Transmembrane</keyword>
<sequence length="467" mass="48231">MEFIRKLLGAGSLYLVATLAPTLTLLALTPLVTRTLGAAEYGEVAIVITIYQLGAMLVTFGLPLAVTRHALLGRGGFGIANGIILVGSIGAAACGTSLALAAPLWGGVTFPAVLPQTLAWGVIAGVGLSITTLAQSLFRAAEKVKVFVALAITASVLPPTLGLALITAGQSRTAETYTLGLAVGYVAAGLVALVTAMRFRRPRFSLTETLGAYRIGLPTLPHLVSLPLLISGALAIVSASTNTTTAAELQIAALVGASVLTMLNALNNAWAPMIMKTGTETRPQVLEHSTYVISLVTLVIICVYVVLAPFMVQFIGGPVVQSDAPARASLVVALSGIFQVLYLANIHLTFITGRTGPLALTTPLAAVAALAALQVMTQISLEPPSLILFATAWPLFFALQAVSSAILARRTPFATARTSSSFVPLASAGFVCLGCAVFAPSFGITIATASAALLVSATHCWYRRPRA</sequence>
<feature type="transmembrane region" description="Helical" evidence="1">
    <location>
        <begin position="44"/>
        <end position="66"/>
    </location>
</feature>
<dbReference type="EMBL" id="CP137080">
    <property type="protein sequence ID" value="WOQ70012.1"/>
    <property type="molecule type" value="Genomic_DNA"/>
</dbReference>
<dbReference type="Proteomes" id="UP001329313">
    <property type="component" value="Chromosome"/>
</dbReference>
<feature type="transmembrane region" description="Helical" evidence="1">
    <location>
        <begin position="220"/>
        <end position="239"/>
    </location>
</feature>